<comment type="similarity">
    <text evidence="6">Belongs to the DExH box helicase family.</text>
</comment>
<evidence type="ECO:0000256" key="3">
    <source>
        <dbReference type="ARBA" id="ARBA00022806"/>
    </source>
</evidence>
<dbReference type="CDD" id="cd17917">
    <property type="entry name" value="DEXHc_RHA-like"/>
    <property type="match status" value="1"/>
</dbReference>
<dbReference type="OrthoDB" id="5600252at2759"/>
<evidence type="ECO:0000256" key="6">
    <source>
        <dbReference type="ARBA" id="ARBA00060772"/>
    </source>
</evidence>
<feature type="region of interest" description="Disordered" evidence="7">
    <location>
        <begin position="319"/>
        <end position="351"/>
    </location>
</feature>
<accession>A0A9P0AWS5</accession>
<dbReference type="FunFam" id="3.40.50.300:FF:000526">
    <property type="entry name" value="DExH-box ATP-dependent RNA helicase DExH3"/>
    <property type="match status" value="1"/>
</dbReference>
<dbReference type="Gene3D" id="1.20.120.1080">
    <property type="match status" value="1"/>
</dbReference>
<dbReference type="SUPFAM" id="SSF52540">
    <property type="entry name" value="P-loop containing nucleoside triphosphate hydrolases"/>
    <property type="match status" value="1"/>
</dbReference>
<gene>
    <name evidence="10" type="ORF">MELIAE_LOCUS4508</name>
</gene>
<dbReference type="EMBL" id="OV121133">
    <property type="protein sequence ID" value="CAH0552039.1"/>
    <property type="molecule type" value="Genomic_DNA"/>
</dbReference>
<evidence type="ECO:0000259" key="8">
    <source>
        <dbReference type="PROSITE" id="PS51192"/>
    </source>
</evidence>
<feature type="domain" description="Helicase C-terminal" evidence="9">
    <location>
        <begin position="758"/>
        <end position="923"/>
    </location>
</feature>
<dbReference type="GO" id="GO:0005737">
    <property type="term" value="C:cytoplasm"/>
    <property type="evidence" value="ECO:0007669"/>
    <property type="project" value="TreeGrafter"/>
</dbReference>
<dbReference type="SMART" id="SM00487">
    <property type="entry name" value="DEXDc"/>
    <property type="match status" value="1"/>
</dbReference>
<proteinExistence type="inferred from homology"/>
<dbReference type="Pfam" id="PF00270">
    <property type="entry name" value="DEAD"/>
    <property type="match status" value="1"/>
</dbReference>
<organism evidence="10 11">
    <name type="scientific">Brassicogethes aeneus</name>
    <name type="common">Rape pollen beetle</name>
    <name type="synonym">Meligethes aeneus</name>
    <dbReference type="NCBI Taxonomy" id="1431903"/>
    <lineage>
        <taxon>Eukaryota</taxon>
        <taxon>Metazoa</taxon>
        <taxon>Ecdysozoa</taxon>
        <taxon>Arthropoda</taxon>
        <taxon>Hexapoda</taxon>
        <taxon>Insecta</taxon>
        <taxon>Pterygota</taxon>
        <taxon>Neoptera</taxon>
        <taxon>Endopterygota</taxon>
        <taxon>Coleoptera</taxon>
        <taxon>Polyphaga</taxon>
        <taxon>Cucujiformia</taxon>
        <taxon>Nitidulidae</taxon>
        <taxon>Meligethinae</taxon>
        <taxon>Brassicogethes</taxon>
    </lineage>
</organism>
<dbReference type="GO" id="GO:0003724">
    <property type="term" value="F:RNA helicase activity"/>
    <property type="evidence" value="ECO:0007669"/>
    <property type="project" value="TreeGrafter"/>
</dbReference>
<dbReference type="Gene3D" id="3.40.50.300">
    <property type="entry name" value="P-loop containing nucleotide triphosphate hydrolases"/>
    <property type="match status" value="2"/>
</dbReference>
<dbReference type="GO" id="GO:0005634">
    <property type="term" value="C:nucleus"/>
    <property type="evidence" value="ECO:0007669"/>
    <property type="project" value="TreeGrafter"/>
</dbReference>
<keyword evidence="3" id="KW-0347">Helicase</keyword>
<evidence type="ECO:0000256" key="5">
    <source>
        <dbReference type="ARBA" id="ARBA00022884"/>
    </source>
</evidence>
<name>A0A9P0AWS5_BRAAE</name>
<dbReference type="GO" id="GO:0002151">
    <property type="term" value="F:G-quadruplex RNA binding"/>
    <property type="evidence" value="ECO:0007669"/>
    <property type="project" value="TreeGrafter"/>
</dbReference>
<dbReference type="InterPro" id="IPR027417">
    <property type="entry name" value="P-loop_NTPase"/>
</dbReference>
<evidence type="ECO:0000313" key="11">
    <source>
        <dbReference type="Proteomes" id="UP001154078"/>
    </source>
</evidence>
<dbReference type="InterPro" id="IPR001650">
    <property type="entry name" value="Helicase_C-like"/>
</dbReference>
<reference evidence="10" key="1">
    <citation type="submission" date="2021-12" db="EMBL/GenBank/DDBJ databases">
        <authorList>
            <person name="King R."/>
        </authorList>
    </citation>
    <scope>NUCLEOTIDE SEQUENCE</scope>
</reference>
<keyword evidence="5" id="KW-0694">RNA-binding</keyword>
<keyword evidence="2" id="KW-0378">Hydrolase</keyword>
<dbReference type="PANTHER" id="PTHR18934:SF257">
    <property type="entry name" value="ATP-DEPENDENT RNA HELICASE DHX30"/>
    <property type="match status" value="1"/>
</dbReference>
<dbReference type="GO" id="GO:0003678">
    <property type="term" value="F:DNA helicase activity"/>
    <property type="evidence" value="ECO:0007669"/>
    <property type="project" value="TreeGrafter"/>
</dbReference>
<evidence type="ECO:0008006" key="12">
    <source>
        <dbReference type="Google" id="ProtNLM"/>
    </source>
</evidence>
<dbReference type="InterPro" id="IPR011545">
    <property type="entry name" value="DEAD/DEAH_box_helicase_dom"/>
</dbReference>
<feature type="compositionally biased region" description="Polar residues" evidence="7">
    <location>
        <begin position="319"/>
        <end position="328"/>
    </location>
</feature>
<dbReference type="SMART" id="SM00490">
    <property type="entry name" value="HELICc"/>
    <property type="match status" value="1"/>
</dbReference>
<sequence>MEKKTMLVQDILHLINKDLPKKFHRTTLSEMSRLGTSKQIEMKIGKFILERHSNNLSDVIGVPVYNLNIYNRLWNCFVAVKWPEPVVLLGVGMNCENAYHDALVGAMIWLEWKFNSQIVESVEMRVAKSFKANVLERLGSSVKKPEVLVNQPIQPPNQPKASVWERLGLPFKKPEILLNLPIQPPNQPKASVWDRLGPPFNKPEIPRNLPIQPFIFQGQNRKPETPVNKFIPPSKVEKRLVAIVKPETPGSWSPIAQKTSQPKNVNNNNNNNVFTTSLQKSKKNPKTAITEMKTDKVHINVNKSFLKRLLLQTEMSNKVTGRRSFSTSTEDKKPPAAEPIEVSYDESDSSKQTAKLFPQPKNALHNMFDILATELRQKDLKAMPKYKLIHQDKASHWTCLYHLKWPCEIKVTADSRTKQEASRKAAIAALTWFFANKKISSDAQPLVVDKNQIKQLHKDTLPVLKLSDGVKRHLAGIYDLHKSRFEPVLLQEAEERRNKGVTNVADEPVVQPDLPVLPNVRKQRFISFEKYKAKEAVKLPISKYKDDFIKLLKNNNVIVLKGEPGCGKSTRIPQYVLEAWAKEDGLNGKPCRIAVTQPRRIAAITLAERVSQERNEALGTIVGYHVRLKNNFSEATGRVLYCTTGILLRRLQSDPTLSSFTHVLLDEAHERDVNTDLLMNLLRDSLKTNPDLKVVVMSATIDTDLFQRYFDGAPVMEIPGFAYPVKRYFLDDCHMDVRRTLKMCGGSSPSVIHDDVARVISYIHKSKDEGAILVFLPGWDDIKKLQNVLPFDGTLSLYCLHSRLNVEEQFKVFSRPPPGVRKLILATNIAETSVTIDDVAYVVDTGIFKQNRFDMEKGYNCIDSHWISKASSTQRKGRAGRVKPGECFHLYTKSAFEKFDDYSMPEILRTSLTKIVLDAKVISDNMDALEFMSRLPCPPESGSTLRAVDDLKGLDLLDDSEKITPLGRTLSNFQVEPKLAKAMVNSVVFKCATPIIDIVTLFSADSELFSLGLSDKEATQKVKRQFSRSSDHLALMRIFEKYLEFVEEGDRFMLEKFCRETELIPNRLVTVEKLRKLHFDYLYNGLYDVLPVSDDFSDNDELVKAVLYSGIGTVLKHRNWDVVKNRTKNNVNVLLTRHDQKATITPESVNCKRTKYPSNYLLYINETRSNIRKTTIIRESSLISDLTVLLFTHKKLLLVDVLEQEQSSKIKSKNQVKIRVKDTNIEFLCDKGDAENILRCKEALEAIYEYYIEKLTQSAEINENVNDYWDSILTSLTDILTEIEVN</sequence>
<evidence type="ECO:0000259" key="9">
    <source>
        <dbReference type="PROSITE" id="PS51194"/>
    </source>
</evidence>
<dbReference type="PROSITE" id="PS51192">
    <property type="entry name" value="HELICASE_ATP_BIND_1"/>
    <property type="match status" value="1"/>
</dbReference>
<keyword evidence="11" id="KW-1185">Reference proteome</keyword>
<dbReference type="Pfam" id="PF00271">
    <property type="entry name" value="Helicase_C"/>
    <property type="match status" value="1"/>
</dbReference>
<keyword evidence="1" id="KW-0547">Nucleotide-binding</keyword>
<evidence type="ECO:0000256" key="2">
    <source>
        <dbReference type="ARBA" id="ARBA00022801"/>
    </source>
</evidence>
<dbReference type="Gene3D" id="3.30.160.20">
    <property type="match status" value="1"/>
</dbReference>
<keyword evidence="4" id="KW-0067">ATP-binding</keyword>
<evidence type="ECO:0000256" key="1">
    <source>
        <dbReference type="ARBA" id="ARBA00022741"/>
    </source>
</evidence>
<evidence type="ECO:0000256" key="4">
    <source>
        <dbReference type="ARBA" id="ARBA00022840"/>
    </source>
</evidence>
<dbReference type="PROSITE" id="PS51194">
    <property type="entry name" value="HELICASE_CTER"/>
    <property type="match status" value="1"/>
</dbReference>
<dbReference type="CDD" id="cd18791">
    <property type="entry name" value="SF2_C_RHA"/>
    <property type="match status" value="1"/>
</dbReference>
<dbReference type="Proteomes" id="UP001154078">
    <property type="component" value="Chromosome 2"/>
</dbReference>
<dbReference type="GO" id="GO:0005524">
    <property type="term" value="F:ATP binding"/>
    <property type="evidence" value="ECO:0007669"/>
    <property type="project" value="UniProtKB-KW"/>
</dbReference>
<feature type="domain" description="Helicase ATP-binding" evidence="8">
    <location>
        <begin position="549"/>
        <end position="719"/>
    </location>
</feature>
<protein>
    <recommendedName>
        <fullName evidence="12">RNA helicase</fullName>
    </recommendedName>
</protein>
<evidence type="ECO:0000256" key="7">
    <source>
        <dbReference type="SAM" id="MobiDB-lite"/>
    </source>
</evidence>
<dbReference type="GO" id="GO:0016787">
    <property type="term" value="F:hydrolase activity"/>
    <property type="evidence" value="ECO:0007669"/>
    <property type="project" value="UniProtKB-KW"/>
</dbReference>
<dbReference type="SMART" id="SM00847">
    <property type="entry name" value="HA2"/>
    <property type="match status" value="1"/>
</dbReference>
<dbReference type="PANTHER" id="PTHR18934">
    <property type="entry name" value="ATP-DEPENDENT RNA HELICASE"/>
    <property type="match status" value="1"/>
</dbReference>
<dbReference type="InterPro" id="IPR014001">
    <property type="entry name" value="Helicase_ATP-bd"/>
</dbReference>
<evidence type="ECO:0000313" key="10">
    <source>
        <dbReference type="EMBL" id="CAH0552039.1"/>
    </source>
</evidence>
<dbReference type="InterPro" id="IPR007502">
    <property type="entry name" value="Helicase-assoc_dom"/>
</dbReference>